<feature type="region of interest" description="Disordered" evidence="1">
    <location>
        <begin position="85"/>
        <end position="109"/>
    </location>
</feature>
<proteinExistence type="predicted"/>
<reference evidence="2" key="2">
    <citation type="submission" date="2012-05" db="EMBL/GenBank/DDBJ databases">
        <title>The Genome Annotation of Fusarium oxysporum PHW808.</title>
        <authorList>
            <consortium name="The Broad Institute Genomics Platform"/>
            <person name="Ma L.-J."/>
            <person name="Corby-Kistler H."/>
            <person name="Broz K."/>
            <person name="Gale L.R."/>
            <person name="Jonkers W."/>
            <person name="O'Donnell K."/>
            <person name="Ploetz R."/>
            <person name="Steinberg C."/>
            <person name="Schwartz D.C."/>
            <person name="VanEtten H."/>
            <person name="Zhou S."/>
            <person name="Young S.K."/>
            <person name="Zeng Q."/>
            <person name="Gargeya S."/>
            <person name="Fitzgerald M."/>
            <person name="Abouelleil A."/>
            <person name="Alvarado L."/>
            <person name="Chapman S.B."/>
            <person name="Gainer-Dewar J."/>
            <person name="Goldberg J."/>
            <person name="Griggs A."/>
            <person name="Gujja S."/>
            <person name="Hansen M."/>
            <person name="Howarth C."/>
            <person name="Imamovic A."/>
            <person name="Ireland A."/>
            <person name="Larimer J."/>
            <person name="McCowan C."/>
            <person name="Murphy C."/>
            <person name="Pearson M."/>
            <person name="Poon T.W."/>
            <person name="Priest M."/>
            <person name="Roberts A."/>
            <person name="Saif S."/>
            <person name="Shea T."/>
            <person name="Sykes S."/>
            <person name="Wortman J."/>
            <person name="Nusbaum C."/>
            <person name="Birren B."/>
        </authorList>
    </citation>
    <scope>NUCLEOTIDE SEQUENCE</scope>
    <source>
        <strain evidence="2">54008</strain>
    </source>
</reference>
<gene>
    <name evidence="2" type="ORF">FOPG_09907</name>
</gene>
<accession>X0IPV4</accession>
<name>X0IPV4_FUSOX</name>
<dbReference type="Proteomes" id="UP000030676">
    <property type="component" value="Unassembled WGS sequence"/>
</dbReference>
<organism evidence="2">
    <name type="scientific">Fusarium oxysporum f. sp. conglutinans race 2 54008</name>
    <dbReference type="NCBI Taxonomy" id="1089457"/>
    <lineage>
        <taxon>Eukaryota</taxon>
        <taxon>Fungi</taxon>
        <taxon>Dikarya</taxon>
        <taxon>Ascomycota</taxon>
        <taxon>Pezizomycotina</taxon>
        <taxon>Sordariomycetes</taxon>
        <taxon>Hypocreomycetidae</taxon>
        <taxon>Hypocreales</taxon>
        <taxon>Nectriaceae</taxon>
        <taxon>Fusarium</taxon>
        <taxon>Fusarium oxysporum species complex</taxon>
    </lineage>
</organism>
<evidence type="ECO:0000313" key="2">
    <source>
        <dbReference type="EMBL" id="EXL75094.1"/>
    </source>
</evidence>
<reference evidence="2" key="1">
    <citation type="submission" date="2011-11" db="EMBL/GenBank/DDBJ databases">
        <title>The Genome Sequence of Fusarium oxysporum PHW808.</title>
        <authorList>
            <consortium name="The Broad Institute Genome Sequencing Platform"/>
            <person name="Ma L.-J."/>
            <person name="Gale L.R."/>
            <person name="Schwartz D.C."/>
            <person name="Zhou S."/>
            <person name="Corby-Kistler H."/>
            <person name="Young S.K."/>
            <person name="Zeng Q."/>
            <person name="Gargeya S."/>
            <person name="Fitzgerald M."/>
            <person name="Haas B."/>
            <person name="Abouelleil A."/>
            <person name="Alvarado L."/>
            <person name="Arachchi H.M."/>
            <person name="Berlin A."/>
            <person name="Brown A."/>
            <person name="Chapman S.B."/>
            <person name="Chen Z."/>
            <person name="Dunbar C."/>
            <person name="Freedman E."/>
            <person name="Gearin G."/>
            <person name="Goldberg J."/>
            <person name="Griggs A."/>
            <person name="Gujja S."/>
            <person name="Heiman D."/>
            <person name="Howarth C."/>
            <person name="Larson L."/>
            <person name="Lui A."/>
            <person name="MacDonald P.J.P."/>
            <person name="Montmayeur A."/>
            <person name="Murphy C."/>
            <person name="Neiman D."/>
            <person name="Pearson M."/>
            <person name="Priest M."/>
            <person name="Roberts A."/>
            <person name="Saif S."/>
            <person name="Shea T."/>
            <person name="Shenoy N."/>
            <person name="Sisk P."/>
            <person name="Stolte C."/>
            <person name="Sykes S."/>
            <person name="Wortman J."/>
            <person name="Nusbaum C."/>
            <person name="Birren B."/>
        </authorList>
    </citation>
    <scope>NUCLEOTIDE SEQUENCE [LARGE SCALE GENOMIC DNA]</scope>
    <source>
        <strain evidence="2">54008</strain>
    </source>
</reference>
<dbReference type="EMBL" id="JH658864">
    <property type="protein sequence ID" value="EXL75094.1"/>
    <property type="molecule type" value="Genomic_DNA"/>
</dbReference>
<evidence type="ECO:0000256" key="1">
    <source>
        <dbReference type="SAM" id="MobiDB-lite"/>
    </source>
</evidence>
<protein>
    <submittedName>
        <fullName evidence="2">Uncharacterized protein</fullName>
    </submittedName>
</protein>
<dbReference type="HOGENOM" id="CLU_2061606_0_0_1"/>
<sequence length="119" mass="13882">MVESMELGRNPKYQRTSLLCIRVRVFRFLFKQEQFSSNENQTTPSSSILSFLLSLYTLTLSKLQNVFLRTDFLRRGSELGLRQCPPSKIKRVKGRNASHDQQRQQSTRRSCRRVLSVLG</sequence>
<dbReference type="AlphaFoldDB" id="X0IPV4"/>